<sequence>MQIHCPTKIEMQLIFGLIPRKKDSVRLNASVTEKHVSPVLTPYTVSHCGPAAFPFKIPTAKHFK</sequence>
<accession>A0A218Y2N5</accession>
<reference evidence="2" key="1">
    <citation type="journal article" date="2017" name="Plant J.">
        <title>The pomegranate (Punica granatum L.) genome and the genomics of punicalagin biosynthesis.</title>
        <authorList>
            <person name="Qin G."/>
            <person name="Xu C."/>
            <person name="Ming R."/>
            <person name="Tang H."/>
            <person name="Guyot R."/>
            <person name="Kramer E.M."/>
            <person name="Hu Y."/>
            <person name="Yi X."/>
            <person name="Qi Y."/>
            <person name="Xu X."/>
            <person name="Gao Z."/>
            <person name="Pan H."/>
            <person name="Jian J."/>
            <person name="Tian Y."/>
            <person name="Yue Z."/>
            <person name="Xu Y."/>
        </authorList>
    </citation>
    <scope>NUCLEOTIDE SEQUENCE [LARGE SCALE GENOMIC DNA]</scope>
    <source>
        <strain evidence="2">cv. Dabenzi</strain>
    </source>
</reference>
<evidence type="ECO:0000313" key="2">
    <source>
        <dbReference type="Proteomes" id="UP000197138"/>
    </source>
</evidence>
<proteinExistence type="predicted"/>
<gene>
    <name evidence="1" type="ORF">CDL15_Pgr000262</name>
</gene>
<dbReference type="Proteomes" id="UP000197138">
    <property type="component" value="Unassembled WGS sequence"/>
</dbReference>
<protein>
    <submittedName>
        <fullName evidence="1">Uncharacterized protein</fullName>
    </submittedName>
</protein>
<comment type="caution">
    <text evidence="1">The sequence shown here is derived from an EMBL/GenBank/DDBJ whole genome shotgun (WGS) entry which is preliminary data.</text>
</comment>
<name>A0A218Y2N5_PUNGR</name>
<dbReference type="AlphaFoldDB" id="A0A218Y2N5"/>
<dbReference type="EMBL" id="MTKT01000299">
    <property type="protein sequence ID" value="OWM91318.1"/>
    <property type="molecule type" value="Genomic_DNA"/>
</dbReference>
<evidence type="ECO:0000313" key="1">
    <source>
        <dbReference type="EMBL" id="OWM91318.1"/>
    </source>
</evidence>
<organism evidence="1 2">
    <name type="scientific">Punica granatum</name>
    <name type="common">Pomegranate</name>
    <dbReference type="NCBI Taxonomy" id="22663"/>
    <lineage>
        <taxon>Eukaryota</taxon>
        <taxon>Viridiplantae</taxon>
        <taxon>Streptophyta</taxon>
        <taxon>Embryophyta</taxon>
        <taxon>Tracheophyta</taxon>
        <taxon>Spermatophyta</taxon>
        <taxon>Magnoliopsida</taxon>
        <taxon>eudicotyledons</taxon>
        <taxon>Gunneridae</taxon>
        <taxon>Pentapetalae</taxon>
        <taxon>rosids</taxon>
        <taxon>malvids</taxon>
        <taxon>Myrtales</taxon>
        <taxon>Lythraceae</taxon>
        <taxon>Punica</taxon>
    </lineage>
</organism>